<keyword evidence="4" id="KW-1185">Reference proteome</keyword>
<dbReference type="Proteomes" id="UP000317650">
    <property type="component" value="Chromosome 9"/>
</dbReference>
<feature type="coiled-coil region" evidence="1">
    <location>
        <begin position="254"/>
        <end position="288"/>
    </location>
</feature>
<comment type="caution">
    <text evidence="3">The sequence shown here is derived from an EMBL/GenBank/DDBJ whole genome shotgun (WGS) entry which is preliminary data.</text>
</comment>
<protein>
    <submittedName>
        <fullName evidence="3">Uncharacterized protein</fullName>
    </submittedName>
</protein>
<dbReference type="PANTHER" id="PTHR34285">
    <property type="entry name" value="OS08G0510800 PROTEIN"/>
    <property type="match status" value="1"/>
</dbReference>
<evidence type="ECO:0000313" key="4">
    <source>
        <dbReference type="Proteomes" id="UP000317650"/>
    </source>
</evidence>
<organism evidence="3 4">
    <name type="scientific">Musa balbisiana</name>
    <name type="common">Banana</name>
    <dbReference type="NCBI Taxonomy" id="52838"/>
    <lineage>
        <taxon>Eukaryota</taxon>
        <taxon>Viridiplantae</taxon>
        <taxon>Streptophyta</taxon>
        <taxon>Embryophyta</taxon>
        <taxon>Tracheophyta</taxon>
        <taxon>Spermatophyta</taxon>
        <taxon>Magnoliopsida</taxon>
        <taxon>Liliopsida</taxon>
        <taxon>Zingiberales</taxon>
        <taxon>Musaceae</taxon>
        <taxon>Musa</taxon>
    </lineage>
</organism>
<gene>
    <name evidence="3" type="ORF">C4D60_Mb09t11400</name>
</gene>
<evidence type="ECO:0000313" key="3">
    <source>
        <dbReference type="EMBL" id="THU47050.1"/>
    </source>
</evidence>
<evidence type="ECO:0000256" key="2">
    <source>
        <dbReference type="SAM" id="MobiDB-lite"/>
    </source>
</evidence>
<reference evidence="3" key="1">
    <citation type="journal article" date="2019" name="Nat. Plants">
        <title>Genome sequencing of Musa balbisiana reveals subgenome evolution and function divergence in polyploid bananas.</title>
        <authorList>
            <person name="Yao X."/>
        </authorList>
    </citation>
    <scope>NUCLEOTIDE SEQUENCE [LARGE SCALE GENOMIC DNA]</scope>
    <source>
        <strain evidence="3">DH-PKW</strain>
        <tissue evidence="3">Leaves</tissue>
    </source>
</reference>
<accession>A0A4S8IFS0</accession>
<dbReference type="CDD" id="cd14686">
    <property type="entry name" value="bZIP"/>
    <property type="match status" value="1"/>
</dbReference>
<proteinExistence type="predicted"/>
<feature type="region of interest" description="Disordered" evidence="2">
    <location>
        <begin position="292"/>
        <end position="338"/>
    </location>
</feature>
<name>A0A4S8IFS0_MUSBA</name>
<evidence type="ECO:0000256" key="1">
    <source>
        <dbReference type="SAM" id="Coils"/>
    </source>
</evidence>
<dbReference type="AlphaFoldDB" id="A0A4S8IFS0"/>
<dbReference type="STRING" id="52838.A0A4S8IFS0"/>
<dbReference type="EMBL" id="PYDT01000010">
    <property type="protein sequence ID" value="THU47050.1"/>
    <property type="molecule type" value="Genomic_DNA"/>
</dbReference>
<dbReference type="PANTHER" id="PTHR34285:SF3">
    <property type="entry name" value="OS08G0510800 PROTEIN"/>
    <property type="match status" value="1"/>
</dbReference>
<keyword evidence="1" id="KW-0175">Coiled coil</keyword>
<sequence length="355" mass="37248">MKASLKFREDRQPFLRAKVPVSILGLPFLSGLAAALDDVRHLRLDLSTAFASGPSLRLSYRPNDPAAPFSLVLKTGLGPLGSPDMGAPFSMAAEFGLLARPGAAGPSFSILFKPRFGDFAVKKTVSSTAASAAAAAKFDPLGGMEGDGLVNGAETPIVGFGGENRFLANGFGDGIHGLVSGFEVSTTSVLPLRSHTAVKFKWGLRATPELRTAFHDPAAGISFAKLPLLVMSKISIEHGANGRDAPATEKKGGDGELLEERSSMRRQLEALQAENGTLRRTVEELRAEVGGWKAASPAASGEDDRKGRSNFAAPAGKRARRGDEKTPENPAKAAPEDFQKELKKALVMGSTGGGI</sequence>